<sequence>MGTKNMLVQVNGSEVLCMGSWQDDDGGEWNEHDSVIKTQLVFMILISGSGSGGHGSEKMSTPASCSVGDESGEMSARASGLATDSSYPLYCVTFMSVSFLKNKFEKINAGSLRQLLLRDGSKIVAMSLVVGRVIIFVPLQVLQLLSQHRWRHRVVAQDVDGFNVLSISPWCGISSYWRETYLIVAGGARESMAYPYFLQLYMKKNYKRSTTGVL</sequence>
<organism evidence="1 2">
    <name type="scientific">Papaver somniferum</name>
    <name type="common">Opium poppy</name>
    <dbReference type="NCBI Taxonomy" id="3469"/>
    <lineage>
        <taxon>Eukaryota</taxon>
        <taxon>Viridiplantae</taxon>
        <taxon>Streptophyta</taxon>
        <taxon>Embryophyta</taxon>
        <taxon>Tracheophyta</taxon>
        <taxon>Spermatophyta</taxon>
        <taxon>Magnoliopsida</taxon>
        <taxon>Ranunculales</taxon>
        <taxon>Papaveraceae</taxon>
        <taxon>Papaveroideae</taxon>
        <taxon>Papaver</taxon>
    </lineage>
</organism>
<gene>
    <name evidence="1" type="ORF">C5167_025732</name>
</gene>
<evidence type="ECO:0000313" key="1">
    <source>
        <dbReference type="EMBL" id="RZC63999.1"/>
    </source>
</evidence>
<name>A0A4Y7JWA1_PAPSO</name>
<reference evidence="1 2" key="1">
    <citation type="journal article" date="2018" name="Science">
        <title>The opium poppy genome and morphinan production.</title>
        <authorList>
            <person name="Guo L."/>
            <person name="Winzer T."/>
            <person name="Yang X."/>
            <person name="Li Y."/>
            <person name="Ning Z."/>
            <person name="He Z."/>
            <person name="Teodor R."/>
            <person name="Lu Y."/>
            <person name="Bowser T.A."/>
            <person name="Graham I.A."/>
            <person name="Ye K."/>
        </authorList>
    </citation>
    <scope>NUCLEOTIDE SEQUENCE [LARGE SCALE GENOMIC DNA]</scope>
    <source>
        <strain evidence="2">cv. HN1</strain>
        <tissue evidence="1">Leaves</tissue>
    </source>
</reference>
<dbReference type="EMBL" id="CM010719">
    <property type="protein sequence ID" value="RZC63999.1"/>
    <property type="molecule type" value="Genomic_DNA"/>
</dbReference>
<dbReference type="AlphaFoldDB" id="A0A4Y7JWA1"/>
<dbReference type="Gramene" id="RZC63999">
    <property type="protein sequence ID" value="RZC63999"/>
    <property type="gene ID" value="C5167_025732"/>
</dbReference>
<evidence type="ECO:0000313" key="2">
    <source>
        <dbReference type="Proteomes" id="UP000316621"/>
    </source>
</evidence>
<accession>A0A4Y7JWA1</accession>
<dbReference type="Proteomes" id="UP000316621">
    <property type="component" value="Chromosome 5"/>
</dbReference>
<keyword evidence="2" id="KW-1185">Reference proteome</keyword>
<proteinExistence type="predicted"/>
<protein>
    <submittedName>
        <fullName evidence="1">Uncharacterized protein</fullName>
    </submittedName>
</protein>